<organism evidence="1 2">
    <name type="scientific">Elysia crispata</name>
    <name type="common">lettuce slug</name>
    <dbReference type="NCBI Taxonomy" id="231223"/>
    <lineage>
        <taxon>Eukaryota</taxon>
        <taxon>Metazoa</taxon>
        <taxon>Spiralia</taxon>
        <taxon>Lophotrochozoa</taxon>
        <taxon>Mollusca</taxon>
        <taxon>Gastropoda</taxon>
        <taxon>Heterobranchia</taxon>
        <taxon>Euthyneura</taxon>
        <taxon>Panpulmonata</taxon>
        <taxon>Sacoglossa</taxon>
        <taxon>Placobranchoidea</taxon>
        <taxon>Plakobranchidae</taxon>
        <taxon>Elysia</taxon>
    </lineage>
</organism>
<comment type="caution">
    <text evidence="1">The sequence shown here is derived from an EMBL/GenBank/DDBJ whole genome shotgun (WGS) entry which is preliminary data.</text>
</comment>
<keyword evidence="2" id="KW-1185">Reference proteome</keyword>
<dbReference type="AlphaFoldDB" id="A0AAE1B0C4"/>
<gene>
    <name evidence="1" type="ORF">RRG08_004336</name>
</gene>
<proteinExistence type="predicted"/>
<name>A0AAE1B0C4_9GAST</name>
<dbReference type="EMBL" id="JAWDGP010000921">
    <property type="protein sequence ID" value="KAK3796122.1"/>
    <property type="molecule type" value="Genomic_DNA"/>
</dbReference>
<sequence length="123" mass="13908">MNIGWTVTFCLRLFDRGFVSSFYTLVIARQAVFLRLLIGAVWTRLTGGCKNSQTNNTALTSKRSTHCFNFEEKEIENVFSISSPFNVVLMRPTSALIIWQAPVRCVGTKGMRQTMSHQRLASV</sequence>
<reference evidence="1" key="1">
    <citation type="journal article" date="2023" name="G3 (Bethesda)">
        <title>A reference genome for the long-term kleptoplast-retaining sea slug Elysia crispata morphotype clarki.</title>
        <authorList>
            <person name="Eastman K.E."/>
            <person name="Pendleton A.L."/>
            <person name="Shaikh M.A."/>
            <person name="Suttiyut T."/>
            <person name="Ogas R."/>
            <person name="Tomko P."/>
            <person name="Gavelis G."/>
            <person name="Widhalm J.R."/>
            <person name="Wisecaver J.H."/>
        </authorList>
    </citation>
    <scope>NUCLEOTIDE SEQUENCE</scope>
    <source>
        <strain evidence="1">ECLA1</strain>
    </source>
</reference>
<dbReference type="Proteomes" id="UP001283361">
    <property type="component" value="Unassembled WGS sequence"/>
</dbReference>
<evidence type="ECO:0000313" key="1">
    <source>
        <dbReference type="EMBL" id="KAK3796122.1"/>
    </source>
</evidence>
<protein>
    <submittedName>
        <fullName evidence="1">Uncharacterized protein</fullName>
    </submittedName>
</protein>
<evidence type="ECO:0000313" key="2">
    <source>
        <dbReference type="Proteomes" id="UP001283361"/>
    </source>
</evidence>
<accession>A0AAE1B0C4</accession>